<sequence length="361" mass="41977">MPYTLSTKSKRAQPSDSTTYLSTDRSGCDASNIFDGRNTDISMLIETKQMDKQSTRSVILLLSLTAVERENDLDLLRGASLGTVGGAETPEEQKKRFEVECEFVQALANPHYLNFLAQRGYFKETYFVNYLKYLLYWKRPEYARALKYPQCLHFLEAVQSSEFREAIACTANAKFIEEQQILQWQYYTRKRQRLHFCLESAFCDQSVHLPTRCEACVLFAKEFEQQLTLKGSSKKSRSDAELWLLEAMEDQCARMLDYKLHKDKEGLARFSKQESSTMKTLNKLRERGVKVELGMPYEMWDKPSAEVASLKQQCELILEHYEDDIERWFFSSSRVPLQVLPLVRISLLADLDERFNAQGKE</sequence>
<dbReference type="FunFam" id="1.10.10.1340:FF:000001">
    <property type="entry name" value="Mediator of RNA polymerase II transcription subunit 31"/>
    <property type="match status" value="1"/>
</dbReference>
<evidence type="ECO:0000256" key="8">
    <source>
        <dbReference type="RuleBase" id="RU364129"/>
    </source>
</evidence>
<dbReference type="GO" id="GO:0003712">
    <property type="term" value="F:transcription coregulator activity"/>
    <property type="evidence" value="ECO:0007669"/>
    <property type="project" value="InterPro"/>
</dbReference>
<dbReference type="InterPro" id="IPR008831">
    <property type="entry name" value="Mediator_Med31"/>
</dbReference>
<dbReference type="PANTHER" id="PTHR13186">
    <property type="entry name" value="MEDIATOR OF RNA POLYMERASE II TRANSCRIPTION SUBUNIT 31"/>
    <property type="match status" value="1"/>
</dbReference>
<keyword evidence="6 8" id="KW-0804">Transcription</keyword>
<keyword evidence="11" id="KW-1185">Reference proteome</keyword>
<evidence type="ECO:0000256" key="5">
    <source>
        <dbReference type="ARBA" id="ARBA00023159"/>
    </source>
</evidence>
<proteinExistence type="inferred from homology"/>
<feature type="region of interest" description="Disordered" evidence="9">
    <location>
        <begin position="1"/>
        <end position="23"/>
    </location>
</feature>
<dbReference type="Pfam" id="PF11938">
    <property type="entry name" value="DUF3456"/>
    <property type="match status" value="1"/>
</dbReference>
<dbReference type="Proteomes" id="UP000036681">
    <property type="component" value="Unplaced"/>
</dbReference>
<dbReference type="Pfam" id="PF05669">
    <property type="entry name" value="Med31"/>
    <property type="match status" value="1"/>
</dbReference>
<evidence type="ECO:0000256" key="6">
    <source>
        <dbReference type="ARBA" id="ARBA00023163"/>
    </source>
</evidence>
<comment type="subcellular location">
    <subcellularLocation>
        <location evidence="1 8">Nucleus</location>
    </subcellularLocation>
</comment>
<evidence type="ECO:0000313" key="11">
    <source>
        <dbReference type="Proteomes" id="UP000036681"/>
    </source>
</evidence>
<reference evidence="12" key="1">
    <citation type="submission" date="2017-02" db="UniProtKB">
        <authorList>
            <consortium name="WormBaseParasite"/>
        </authorList>
    </citation>
    <scope>IDENTIFICATION</scope>
</reference>
<comment type="function">
    <text evidence="8">Component of the Mediator complex, a coactivator involved in the regulated transcription of nearly all RNA polymerase II-dependent genes. Mediator functions as a bridge to convey information from gene-specific regulatory proteins to the basal RNA polymerase II transcription machinery. Mediator is recruited to promoters by direct interactions with regulatory proteins and serves as a scaffold for the assembly of a functional preinitiation complex with RNA polymerase II and the general transcription factors.</text>
</comment>
<accession>A0A0M3I520</accession>
<dbReference type="InterPro" id="IPR021852">
    <property type="entry name" value="DUF3456"/>
</dbReference>
<dbReference type="InterPro" id="IPR038089">
    <property type="entry name" value="Med31_sf"/>
</dbReference>
<dbReference type="WBParaSite" id="ALUE_0001196901-mRNA-1">
    <property type="protein sequence ID" value="ALUE_0001196901-mRNA-1"/>
    <property type="gene ID" value="ALUE_0001196901"/>
</dbReference>
<dbReference type="AlphaFoldDB" id="A0A0M3I520"/>
<evidence type="ECO:0000256" key="1">
    <source>
        <dbReference type="ARBA" id="ARBA00004123"/>
    </source>
</evidence>
<evidence type="ECO:0000256" key="3">
    <source>
        <dbReference type="ARBA" id="ARBA00019660"/>
    </source>
</evidence>
<protein>
    <recommendedName>
        <fullName evidence="3 8">Mediator of RNA polymerase II transcription subunit 31</fullName>
    </recommendedName>
</protein>
<evidence type="ECO:0000256" key="4">
    <source>
        <dbReference type="ARBA" id="ARBA00023015"/>
    </source>
</evidence>
<evidence type="ECO:0000259" key="10">
    <source>
        <dbReference type="Pfam" id="PF11938"/>
    </source>
</evidence>
<evidence type="ECO:0000256" key="7">
    <source>
        <dbReference type="ARBA" id="ARBA00023242"/>
    </source>
</evidence>
<evidence type="ECO:0000313" key="12">
    <source>
        <dbReference type="WBParaSite" id="ALUE_0001196901-mRNA-1"/>
    </source>
</evidence>
<name>A0A0M3I520_ASCLU</name>
<comment type="similarity">
    <text evidence="2 8">Belongs to the Mediator complex subunit 31 family.</text>
</comment>
<feature type="domain" description="DUF3456" evidence="10">
    <location>
        <begin position="234"/>
        <end position="332"/>
    </location>
</feature>
<dbReference type="GO" id="GO:0006355">
    <property type="term" value="P:regulation of DNA-templated transcription"/>
    <property type="evidence" value="ECO:0007669"/>
    <property type="project" value="InterPro"/>
</dbReference>
<evidence type="ECO:0000256" key="9">
    <source>
        <dbReference type="SAM" id="MobiDB-lite"/>
    </source>
</evidence>
<dbReference type="GO" id="GO:0016592">
    <property type="term" value="C:mediator complex"/>
    <property type="evidence" value="ECO:0007669"/>
    <property type="project" value="InterPro"/>
</dbReference>
<comment type="subunit">
    <text evidence="8">Component of the Mediator complex.</text>
</comment>
<dbReference type="Gene3D" id="1.10.10.1340">
    <property type="entry name" value="Mediator of RNA polymerase II, submodule Med31 (Soh1)"/>
    <property type="match status" value="1"/>
</dbReference>
<keyword evidence="4 8" id="KW-0805">Transcription regulation</keyword>
<organism evidence="11 12">
    <name type="scientific">Ascaris lumbricoides</name>
    <name type="common">Giant roundworm</name>
    <dbReference type="NCBI Taxonomy" id="6252"/>
    <lineage>
        <taxon>Eukaryota</taxon>
        <taxon>Metazoa</taxon>
        <taxon>Ecdysozoa</taxon>
        <taxon>Nematoda</taxon>
        <taxon>Chromadorea</taxon>
        <taxon>Rhabditida</taxon>
        <taxon>Spirurina</taxon>
        <taxon>Ascaridomorpha</taxon>
        <taxon>Ascaridoidea</taxon>
        <taxon>Ascarididae</taxon>
        <taxon>Ascaris</taxon>
    </lineage>
</organism>
<keyword evidence="7 8" id="KW-0539">Nucleus</keyword>
<keyword evidence="5 8" id="KW-0010">Activator</keyword>
<evidence type="ECO:0000256" key="2">
    <source>
        <dbReference type="ARBA" id="ARBA00006378"/>
    </source>
</evidence>